<evidence type="ECO:0000256" key="9">
    <source>
        <dbReference type="SAM" id="Coils"/>
    </source>
</evidence>
<dbReference type="InterPro" id="IPR036961">
    <property type="entry name" value="Kinesin_motor_dom_sf"/>
</dbReference>
<evidence type="ECO:0000256" key="7">
    <source>
        <dbReference type="PROSITE-ProRule" id="PRU00283"/>
    </source>
</evidence>
<dbReference type="GO" id="GO:0007018">
    <property type="term" value="P:microtubule-based movement"/>
    <property type="evidence" value="ECO:0007669"/>
    <property type="project" value="InterPro"/>
</dbReference>
<dbReference type="AlphaFoldDB" id="A0AAN8XCD3"/>
<accession>A0AAN8XCD3</accession>
<feature type="binding site" evidence="7">
    <location>
        <begin position="89"/>
        <end position="96"/>
    </location>
    <ligand>
        <name>ATP</name>
        <dbReference type="ChEBI" id="CHEBI:30616"/>
    </ligand>
</feature>
<evidence type="ECO:0000313" key="12">
    <source>
        <dbReference type="Proteomes" id="UP001381693"/>
    </source>
</evidence>
<evidence type="ECO:0000256" key="5">
    <source>
        <dbReference type="ARBA" id="ARBA00023175"/>
    </source>
</evidence>
<dbReference type="Gene3D" id="3.40.850.10">
    <property type="entry name" value="Kinesin motor domain"/>
    <property type="match status" value="1"/>
</dbReference>
<dbReference type="FunFam" id="3.40.850.10:FF:000177">
    <property type="entry name" value="Kinesin-like protein"/>
    <property type="match status" value="1"/>
</dbReference>
<dbReference type="PROSITE" id="PS00411">
    <property type="entry name" value="KINESIN_MOTOR_1"/>
    <property type="match status" value="1"/>
</dbReference>
<evidence type="ECO:0000256" key="1">
    <source>
        <dbReference type="ARBA" id="ARBA00004245"/>
    </source>
</evidence>
<dbReference type="InterPro" id="IPR027640">
    <property type="entry name" value="Kinesin-like_fam"/>
</dbReference>
<dbReference type="PANTHER" id="PTHR47968">
    <property type="entry name" value="CENTROMERE PROTEIN E"/>
    <property type="match status" value="1"/>
</dbReference>
<dbReference type="GO" id="GO:0008017">
    <property type="term" value="F:microtubule binding"/>
    <property type="evidence" value="ECO:0007669"/>
    <property type="project" value="InterPro"/>
</dbReference>
<comment type="caution">
    <text evidence="11">The sequence shown here is derived from an EMBL/GenBank/DDBJ whole genome shotgun (WGS) entry which is preliminary data.</text>
</comment>
<keyword evidence="12" id="KW-1185">Reference proteome</keyword>
<keyword evidence="6" id="KW-0963">Cytoplasm</keyword>
<keyword evidence="3 7" id="KW-0067">ATP-binding</keyword>
<dbReference type="InterPro" id="IPR001752">
    <property type="entry name" value="Kinesin_motor_dom"/>
</dbReference>
<dbReference type="Proteomes" id="UP001381693">
    <property type="component" value="Unassembled WGS sequence"/>
</dbReference>
<proteinExistence type="inferred from homology"/>
<dbReference type="GO" id="GO:0000278">
    <property type="term" value="P:mitotic cell cycle"/>
    <property type="evidence" value="ECO:0007669"/>
    <property type="project" value="TreeGrafter"/>
</dbReference>
<comment type="subcellular location">
    <subcellularLocation>
        <location evidence="1">Cytoplasm</location>
        <location evidence="1">Cytoskeleton</location>
    </subcellularLocation>
</comment>
<dbReference type="SMART" id="SM00129">
    <property type="entry name" value="KISc"/>
    <property type="match status" value="1"/>
</dbReference>
<sequence length="416" mass="46211">MSDNILVGVRIRPLIPREVNEASAVHWKIGDGESILQIDPSSRRSLCSPYKFDRVFGMDCNNEDIYCSIAEGIIESALAGFNATIFAYGQTSSGKTYTMMGDKQEPGIIPLAIRNIFQSIENNPDREYLIRVSYMEIYNETITDLLASRDQKGKGLAVREDISGNVYVADLKEECINSEEMLLAIMKKGNKNRHVAASNMNDRSSRSHAIFRLILESRERSEGDDSDVAVTVSHLNLVDLAGSENASQTGATGDRLKEGGFINKSLFMLGRVISQLSEGEQFVNFRDSKLTRILQLSLGGNAKTAVVCTVTPVGIEQTHSTLRFASRAKAVKNKPVVNEVLSDAALLKRYAMEIKTLQNSLAKERSTDKAQEVDKVREMLDEKERKNQELLQKISELKENLVVSSLPRESARNIGI</sequence>
<feature type="domain" description="Kinesin motor" evidence="10">
    <location>
        <begin position="4"/>
        <end position="331"/>
    </location>
</feature>
<keyword evidence="4 9" id="KW-0175">Coiled coil</keyword>
<gene>
    <name evidence="11" type="ORF">SK128_019046</name>
</gene>
<dbReference type="InterPro" id="IPR019821">
    <property type="entry name" value="Kinesin_motor_CS"/>
</dbReference>
<evidence type="ECO:0000256" key="4">
    <source>
        <dbReference type="ARBA" id="ARBA00023054"/>
    </source>
</evidence>
<evidence type="ECO:0000256" key="6">
    <source>
        <dbReference type="ARBA" id="ARBA00023212"/>
    </source>
</evidence>
<keyword evidence="2 7" id="KW-0547">Nucleotide-binding</keyword>
<organism evidence="11 12">
    <name type="scientific">Halocaridina rubra</name>
    <name type="common">Hawaiian red shrimp</name>
    <dbReference type="NCBI Taxonomy" id="373956"/>
    <lineage>
        <taxon>Eukaryota</taxon>
        <taxon>Metazoa</taxon>
        <taxon>Ecdysozoa</taxon>
        <taxon>Arthropoda</taxon>
        <taxon>Crustacea</taxon>
        <taxon>Multicrustacea</taxon>
        <taxon>Malacostraca</taxon>
        <taxon>Eumalacostraca</taxon>
        <taxon>Eucarida</taxon>
        <taxon>Decapoda</taxon>
        <taxon>Pleocyemata</taxon>
        <taxon>Caridea</taxon>
        <taxon>Atyoidea</taxon>
        <taxon>Atyidae</taxon>
        <taxon>Halocaridina</taxon>
    </lineage>
</organism>
<evidence type="ECO:0000256" key="3">
    <source>
        <dbReference type="ARBA" id="ARBA00022840"/>
    </source>
</evidence>
<evidence type="ECO:0000256" key="2">
    <source>
        <dbReference type="ARBA" id="ARBA00022741"/>
    </source>
</evidence>
<keyword evidence="6" id="KW-0206">Cytoskeleton</keyword>
<dbReference type="PRINTS" id="PR00380">
    <property type="entry name" value="KINESINHEAVY"/>
</dbReference>
<evidence type="ECO:0000259" key="10">
    <source>
        <dbReference type="PROSITE" id="PS50067"/>
    </source>
</evidence>
<dbReference type="InterPro" id="IPR027417">
    <property type="entry name" value="P-loop_NTPase"/>
</dbReference>
<dbReference type="PANTHER" id="PTHR47968:SF75">
    <property type="entry name" value="CENTROMERE-ASSOCIATED PROTEIN E"/>
    <property type="match status" value="1"/>
</dbReference>
<keyword evidence="8" id="KW-0493">Microtubule</keyword>
<evidence type="ECO:0000313" key="11">
    <source>
        <dbReference type="EMBL" id="KAK7081601.1"/>
    </source>
</evidence>
<dbReference type="PROSITE" id="PS50067">
    <property type="entry name" value="KINESIN_MOTOR_2"/>
    <property type="match status" value="1"/>
</dbReference>
<dbReference type="CDD" id="cd01374">
    <property type="entry name" value="KISc_CENP_E"/>
    <property type="match status" value="1"/>
</dbReference>
<keyword evidence="5 7" id="KW-0505">Motor protein</keyword>
<dbReference type="EMBL" id="JAXCGZ010004637">
    <property type="protein sequence ID" value="KAK7081601.1"/>
    <property type="molecule type" value="Genomic_DNA"/>
</dbReference>
<dbReference type="GO" id="GO:0003777">
    <property type="term" value="F:microtubule motor activity"/>
    <property type="evidence" value="ECO:0007669"/>
    <property type="project" value="InterPro"/>
</dbReference>
<dbReference type="SUPFAM" id="SSF52540">
    <property type="entry name" value="P-loop containing nucleoside triphosphate hydrolases"/>
    <property type="match status" value="1"/>
</dbReference>
<reference evidence="11 12" key="1">
    <citation type="submission" date="2023-11" db="EMBL/GenBank/DDBJ databases">
        <title>Halocaridina rubra genome assembly.</title>
        <authorList>
            <person name="Smith C."/>
        </authorList>
    </citation>
    <scope>NUCLEOTIDE SEQUENCE [LARGE SCALE GENOMIC DNA]</scope>
    <source>
        <strain evidence="11">EP-1</strain>
        <tissue evidence="11">Whole</tissue>
    </source>
</reference>
<feature type="coiled-coil region" evidence="9">
    <location>
        <begin position="347"/>
        <end position="400"/>
    </location>
</feature>
<dbReference type="Pfam" id="PF00225">
    <property type="entry name" value="Kinesin"/>
    <property type="match status" value="1"/>
</dbReference>
<evidence type="ECO:0000256" key="8">
    <source>
        <dbReference type="RuleBase" id="RU000394"/>
    </source>
</evidence>
<dbReference type="GO" id="GO:0005524">
    <property type="term" value="F:ATP binding"/>
    <property type="evidence" value="ECO:0007669"/>
    <property type="project" value="UniProtKB-UniRule"/>
</dbReference>
<protein>
    <recommendedName>
        <fullName evidence="8">Kinesin-like protein</fullName>
    </recommendedName>
</protein>
<name>A0AAN8XCD3_HALRR</name>
<dbReference type="GO" id="GO:0005874">
    <property type="term" value="C:microtubule"/>
    <property type="evidence" value="ECO:0007669"/>
    <property type="project" value="UniProtKB-KW"/>
</dbReference>
<comment type="similarity">
    <text evidence="7 8">Belongs to the TRAFAC class myosin-kinesin ATPase superfamily. Kinesin family.</text>
</comment>